<reference evidence="3" key="1">
    <citation type="submission" date="2014-02" db="EMBL/GenBank/DDBJ databases">
        <authorList>
            <person name="Genoscope - CEA"/>
        </authorList>
    </citation>
    <scope>NUCLEOTIDE SEQUENCE</scope>
    <source>
        <strain evidence="3">LS3</strain>
    </source>
</reference>
<dbReference type="PANTHER" id="PTHR13156">
    <property type="entry name" value="NADH-UBIQUINONE OXIDOREDUCTASE 13 KD-A SUBUNIT"/>
    <property type="match status" value="1"/>
</dbReference>
<accession>A0A060SYY0</accession>
<dbReference type="PANTHER" id="PTHR13156:SF0">
    <property type="entry name" value="NADH DEHYDROGENASE [UBIQUINONE] IRON-SULFUR PROTEIN 6, MITOCHONDRIAL"/>
    <property type="match status" value="1"/>
</dbReference>
<evidence type="ECO:0000256" key="1">
    <source>
        <dbReference type="SAM" id="MobiDB-lite"/>
    </source>
</evidence>
<feature type="domain" description="Zinc finger CHCC-type" evidence="2">
    <location>
        <begin position="106"/>
        <end position="140"/>
    </location>
</feature>
<reference evidence="3" key="2">
    <citation type="submission" date="2014-06" db="EMBL/GenBank/DDBJ databases">
        <title>The complete genome of Blastobotrys (Arxula) adeninivorans LS3 - a yeast of biotechnological interest.</title>
        <authorList>
            <person name="Kunze G."/>
            <person name="Gaillardin C."/>
            <person name="Czernicka M."/>
            <person name="Durrens P."/>
            <person name="Martin T."/>
            <person name="Boer E."/>
            <person name="Gabaldon T."/>
            <person name="Cruz J."/>
            <person name="Talla E."/>
            <person name="Marck C."/>
            <person name="Goffeau A."/>
            <person name="Barbe V."/>
            <person name="Baret P."/>
            <person name="Baronian K."/>
            <person name="Beier S."/>
            <person name="Bleykasten C."/>
            <person name="Bode R."/>
            <person name="Casaregola S."/>
            <person name="Despons L."/>
            <person name="Fairhead C."/>
            <person name="Giersberg M."/>
            <person name="Gierski P."/>
            <person name="Hahnel U."/>
            <person name="Hartmann A."/>
            <person name="Jankowska D."/>
            <person name="Jubin C."/>
            <person name="Jung P."/>
            <person name="Lafontaine I."/>
            <person name="Leh-Louis V."/>
            <person name="Lemaire M."/>
            <person name="Marcet-Houben M."/>
            <person name="Mascher M."/>
            <person name="Morel G."/>
            <person name="Richard G.-F."/>
            <person name="Riechen J."/>
            <person name="Sacerdot C."/>
            <person name="Sarkar A."/>
            <person name="Savel G."/>
            <person name="Schacherer J."/>
            <person name="Sherman D."/>
            <person name="Straub M.-L."/>
            <person name="Stein N."/>
            <person name="Thierry A."/>
            <person name="Trautwein-Schult A."/>
            <person name="Westhof E."/>
            <person name="Worch S."/>
            <person name="Dujon B."/>
            <person name="Souciet J.-L."/>
            <person name="Wincker P."/>
            <person name="Scholz U."/>
            <person name="Neuveglise N."/>
        </authorList>
    </citation>
    <scope>NUCLEOTIDE SEQUENCE</scope>
    <source>
        <strain evidence="3">LS3</strain>
    </source>
</reference>
<dbReference type="GO" id="GO:0006120">
    <property type="term" value="P:mitochondrial electron transport, NADH to ubiquinone"/>
    <property type="evidence" value="ECO:0007669"/>
    <property type="project" value="TreeGrafter"/>
</dbReference>
<proteinExistence type="predicted"/>
<protein>
    <submittedName>
        <fullName evidence="3">ARAD1C00924p</fullName>
    </submittedName>
</protein>
<dbReference type="GO" id="GO:0005739">
    <property type="term" value="C:mitochondrion"/>
    <property type="evidence" value="ECO:0007669"/>
    <property type="project" value="GOC"/>
</dbReference>
<dbReference type="EMBL" id="HG937693">
    <property type="protein sequence ID" value="CDP33933.1"/>
    <property type="molecule type" value="Genomic_DNA"/>
</dbReference>
<gene>
    <name evidence="3" type="ORF">GNLVRS02_ARAD1C00924g</name>
</gene>
<dbReference type="InterPro" id="IPR019401">
    <property type="entry name" value="Znf_CHCC"/>
</dbReference>
<name>A0A060SYY0_BLAAD</name>
<evidence type="ECO:0000259" key="2">
    <source>
        <dbReference type="Pfam" id="PF10276"/>
    </source>
</evidence>
<dbReference type="PhylomeDB" id="A0A060SYY0"/>
<dbReference type="FunFam" id="2.60.260.40:FF:000003">
    <property type="entry name" value="NADH dehydrogenase [ubiquinone] iron-sulfur protein 6, mitochondrial"/>
    <property type="match status" value="1"/>
</dbReference>
<sequence>MLSARFARVSRAGLAPLRAVRSYASDAVPAEKFPEPAPASEIKPPSPQELQQAPNRKEPWAPSQRPRSELMHGPRWEQRDPAMQPAPLAAIELIKKEPVKYLHDSIAVCDGGRGAQGHPKIYINLDKPGTHACLYCGNRFAKEEFKEAIDKGEVKEYIG</sequence>
<dbReference type="AlphaFoldDB" id="A0A060SYY0"/>
<feature type="compositionally biased region" description="Basic and acidic residues" evidence="1">
    <location>
        <begin position="66"/>
        <end position="80"/>
    </location>
</feature>
<feature type="region of interest" description="Disordered" evidence="1">
    <location>
        <begin position="28"/>
        <end position="81"/>
    </location>
</feature>
<dbReference type="Pfam" id="PF10276">
    <property type="entry name" value="zf-CHCC"/>
    <property type="match status" value="1"/>
</dbReference>
<evidence type="ECO:0000313" key="3">
    <source>
        <dbReference type="EMBL" id="CDP33933.1"/>
    </source>
</evidence>
<organism evidence="3">
    <name type="scientific">Blastobotrys adeninivorans</name>
    <name type="common">Yeast</name>
    <name type="synonym">Arxula adeninivorans</name>
    <dbReference type="NCBI Taxonomy" id="409370"/>
    <lineage>
        <taxon>Eukaryota</taxon>
        <taxon>Fungi</taxon>
        <taxon>Dikarya</taxon>
        <taxon>Ascomycota</taxon>
        <taxon>Saccharomycotina</taxon>
        <taxon>Dipodascomycetes</taxon>
        <taxon>Dipodascales</taxon>
        <taxon>Trichomonascaceae</taxon>
        <taxon>Blastobotrys</taxon>
    </lineage>
</organism>
<dbReference type="Gene3D" id="2.60.260.40">
    <property type="entry name" value="q5lls5 like domains"/>
    <property type="match status" value="1"/>
</dbReference>